<dbReference type="EMBL" id="WIXJ01000002">
    <property type="protein sequence ID" value="MQY51167.1"/>
    <property type="molecule type" value="Genomic_DNA"/>
</dbReference>
<dbReference type="Gene3D" id="3.20.20.450">
    <property type="entry name" value="EAL domain"/>
    <property type="match status" value="1"/>
</dbReference>
<dbReference type="InterPro" id="IPR046342">
    <property type="entry name" value="CBS_dom_sf"/>
</dbReference>
<comment type="caution">
    <text evidence="3">The sequence shown here is derived from an EMBL/GenBank/DDBJ whole genome shotgun (WGS) entry which is preliminary data.</text>
</comment>
<dbReference type="InterPro" id="IPR050706">
    <property type="entry name" value="Cyclic-di-GMP_PDE-like"/>
</dbReference>
<gene>
    <name evidence="3" type="ORF">GHK24_05190</name>
</gene>
<evidence type="ECO:0000313" key="4">
    <source>
        <dbReference type="Proteomes" id="UP000480275"/>
    </source>
</evidence>
<dbReference type="Gene3D" id="3.10.580.10">
    <property type="entry name" value="CBS-domain"/>
    <property type="match status" value="1"/>
</dbReference>
<dbReference type="NCBIfam" id="TIGR00254">
    <property type="entry name" value="GGDEF"/>
    <property type="match status" value="1"/>
</dbReference>
<accession>A0A6L5JUV7</accession>
<dbReference type="InterPro" id="IPR029787">
    <property type="entry name" value="Nucleotide_cyclase"/>
</dbReference>
<dbReference type="InterPro" id="IPR001633">
    <property type="entry name" value="EAL_dom"/>
</dbReference>
<dbReference type="InterPro" id="IPR043128">
    <property type="entry name" value="Rev_trsase/Diguanyl_cyclase"/>
</dbReference>
<dbReference type="PROSITE" id="PS50883">
    <property type="entry name" value="EAL"/>
    <property type="match status" value="1"/>
</dbReference>
<dbReference type="InterPro" id="IPR035919">
    <property type="entry name" value="EAL_sf"/>
</dbReference>
<reference evidence="3 4" key="1">
    <citation type="submission" date="2019-10" db="EMBL/GenBank/DDBJ databases">
        <title>Whole-genome sequence of the purple nonsulfur photosynthetic bacterium Rhodocyclus tenuis.</title>
        <authorList>
            <person name="Kyndt J.A."/>
            <person name="Meyer T.E."/>
        </authorList>
    </citation>
    <scope>NUCLEOTIDE SEQUENCE [LARGE SCALE GENOMIC DNA]</scope>
    <source>
        <strain evidence="3 4">DSM 110</strain>
    </source>
</reference>
<dbReference type="Gene3D" id="3.30.70.270">
    <property type="match status" value="1"/>
</dbReference>
<organism evidence="3 4">
    <name type="scientific">Rhodocyclus tenuis</name>
    <name type="common">Rhodospirillum tenue</name>
    <dbReference type="NCBI Taxonomy" id="1066"/>
    <lineage>
        <taxon>Bacteria</taxon>
        <taxon>Pseudomonadati</taxon>
        <taxon>Pseudomonadota</taxon>
        <taxon>Betaproteobacteria</taxon>
        <taxon>Rhodocyclales</taxon>
        <taxon>Rhodocyclaceae</taxon>
        <taxon>Rhodocyclus</taxon>
    </lineage>
</organism>
<dbReference type="CDD" id="cd04598">
    <property type="entry name" value="CBS_pair_GGDEF_EAL"/>
    <property type="match status" value="1"/>
</dbReference>
<dbReference type="SMART" id="SM00052">
    <property type="entry name" value="EAL"/>
    <property type="match status" value="1"/>
</dbReference>
<feature type="domain" description="EAL" evidence="1">
    <location>
        <begin position="38"/>
        <end position="288"/>
    </location>
</feature>
<dbReference type="PANTHER" id="PTHR33121">
    <property type="entry name" value="CYCLIC DI-GMP PHOSPHODIESTERASE PDEF"/>
    <property type="match status" value="1"/>
</dbReference>
<dbReference type="SMART" id="SM00267">
    <property type="entry name" value="GGDEF"/>
    <property type="match status" value="1"/>
</dbReference>
<sequence length="627" mass="69915">MLGSMAQTLIRRLPLRKFDLDDSEHGLCTRLENDERDRSAELDTLVAIIRERRLQAVFQPILDFRTHTYFAYEALIRGPQGTPLHAPSALFAAADRHGLRRELEAVCREIQFVAFAERQLPGKLFINASPASLDDDLFRNGSTLQLLRRLDLKPTRIVIELTENQRVSDFPRIQQTLAHFRGLGYQIAIDDLGEGFSNMRMWSEVKPEYVKIDQHFINGIADDTLKFQFVKAMHELAETCSARVIAEGIERDSDCLALRDLGVACGQGYLIERPTPSPSSRLGGPMRDLLRRGSIAVFPRASGAGQAHTVRQLARWIEPVTPDTLNEVVYRRFAEEPELGSLPVVADGTPRGLINRHAMIDRFARPYRRDLYECRPCTQFMDAAPLIFNEDATVQEAGLLISRSARHHLTDGFIITDNGAYLGVGSGHDLMALITEMQIQAARYANPLTQLPGNVPLNEHIDHLLRAGTAFRACYCDIDHFKAFNDTYGYRKGDDIIQILGTLLRENSDPRLDFVGHIGGDDFLALFQSGDWEARCARILRLFDSQIAAMVTPLDLQRGGYLAENHRGEAALHPLPTLSIGALALCAGDAESHQEVASAASETRRHAKKISGSSLFIARCHSGKSNA</sequence>
<dbReference type="GO" id="GO:0071111">
    <property type="term" value="F:cyclic-guanylate-specific phosphodiesterase activity"/>
    <property type="evidence" value="ECO:0007669"/>
    <property type="project" value="InterPro"/>
</dbReference>
<dbReference type="InterPro" id="IPR000160">
    <property type="entry name" value="GGDEF_dom"/>
</dbReference>
<dbReference type="SUPFAM" id="SSF141868">
    <property type="entry name" value="EAL domain-like"/>
    <property type="match status" value="1"/>
</dbReference>
<evidence type="ECO:0000313" key="3">
    <source>
        <dbReference type="EMBL" id="MQY51167.1"/>
    </source>
</evidence>
<dbReference type="Pfam" id="PF00563">
    <property type="entry name" value="EAL"/>
    <property type="match status" value="1"/>
</dbReference>
<dbReference type="OrthoDB" id="9813903at2"/>
<dbReference type="Pfam" id="PF00990">
    <property type="entry name" value="GGDEF"/>
    <property type="match status" value="1"/>
</dbReference>
<dbReference type="SUPFAM" id="SSF55073">
    <property type="entry name" value="Nucleotide cyclase"/>
    <property type="match status" value="1"/>
</dbReference>
<dbReference type="CDD" id="cd01948">
    <property type="entry name" value="EAL"/>
    <property type="match status" value="1"/>
</dbReference>
<dbReference type="Proteomes" id="UP000480275">
    <property type="component" value="Unassembled WGS sequence"/>
</dbReference>
<dbReference type="PROSITE" id="PS50887">
    <property type="entry name" value="GGDEF"/>
    <property type="match status" value="1"/>
</dbReference>
<dbReference type="AlphaFoldDB" id="A0A6L5JUV7"/>
<proteinExistence type="predicted"/>
<dbReference type="PANTHER" id="PTHR33121:SF76">
    <property type="entry name" value="SIGNALING PROTEIN"/>
    <property type="match status" value="1"/>
</dbReference>
<feature type="domain" description="GGDEF" evidence="2">
    <location>
        <begin position="469"/>
        <end position="620"/>
    </location>
</feature>
<protein>
    <submittedName>
        <fullName evidence="3">EAL domain-containing protein</fullName>
    </submittedName>
</protein>
<evidence type="ECO:0000259" key="1">
    <source>
        <dbReference type="PROSITE" id="PS50883"/>
    </source>
</evidence>
<name>A0A6L5JUV7_RHOTE</name>
<dbReference type="CDD" id="cd01949">
    <property type="entry name" value="GGDEF"/>
    <property type="match status" value="1"/>
</dbReference>
<evidence type="ECO:0000259" key="2">
    <source>
        <dbReference type="PROSITE" id="PS50887"/>
    </source>
</evidence>
<dbReference type="SUPFAM" id="SSF54631">
    <property type="entry name" value="CBS-domain pair"/>
    <property type="match status" value="1"/>
</dbReference>